<feature type="domain" description="C-methyltransferase" evidence="2">
    <location>
        <begin position="249"/>
        <end position="407"/>
    </location>
</feature>
<dbReference type="GO" id="GO:0032259">
    <property type="term" value="P:methylation"/>
    <property type="evidence" value="ECO:0007669"/>
    <property type="project" value="UniProtKB-KW"/>
</dbReference>
<dbReference type="Pfam" id="PF08484">
    <property type="entry name" value="Methyltransf_14"/>
    <property type="match status" value="1"/>
</dbReference>
<feature type="domain" description="Methyltransferase putative zinc binding" evidence="1">
    <location>
        <begin position="7"/>
        <end position="69"/>
    </location>
</feature>
<reference evidence="4" key="1">
    <citation type="submission" date="2018-05" db="EMBL/GenBank/DDBJ databases">
        <authorList>
            <person name="Li X."/>
        </authorList>
    </citation>
    <scope>NUCLEOTIDE SEQUENCE [LARGE SCALE GENOMIC DNA]</scope>
    <source>
        <strain evidence="4">LX32</strain>
    </source>
</reference>
<keyword evidence="4" id="KW-1185">Reference proteome</keyword>
<dbReference type="RefSeq" id="WP_111530491.1">
    <property type="nucleotide sequence ID" value="NZ_JBHRSG010000003.1"/>
</dbReference>
<dbReference type="Gene3D" id="3.40.50.150">
    <property type="entry name" value="Vaccinia Virus protein VP39"/>
    <property type="match status" value="1"/>
</dbReference>
<evidence type="ECO:0000259" key="2">
    <source>
        <dbReference type="Pfam" id="PF08484"/>
    </source>
</evidence>
<dbReference type="Gene3D" id="6.20.50.110">
    <property type="entry name" value="Methyltransferase, zinc-binding domain"/>
    <property type="match status" value="1"/>
</dbReference>
<organism evidence="3 4">
    <name type="scientific">Phenylobacterium soli</name>
    <dbReference type="NCBI Taxonomy" id="2170551"/>
    <lineage>
        <taxon>Bacteria</taxon>
        <taxon>Pseudomonadati</taxon>
        <taxon>Pseudomonadota</taxon>
        <taxon>Alphaproteobacteria</taxon>
        <taxon>Caulobacterales</taxon>
        <taxon>Caulobacteraceae</taxon>
        <taxon>Phenylobacterium</taxon>
    </lineage>
</organism>
<comment type="caution">
    <text evidence="3">The sequence shown here is derived from an EMBL/GenBank/DDBJ whole genome shotgun (WGS) entry which is preliminary data.</text>
</comment>
<dbReference type="PANTHER" id="PTHR43861:SF5">
    <property type="entry name" value="BLL5978 PROTEIN"/>
    <property type="match status" value="1"/>
</dbReference>
<keyword evidence="3" id="KW-0808">Transferase</keyword>
<dbReference type="InterPro" id="IPR029063">
    <property type="entry name" value="SAM-dependent_MTases_sf"/>
</dbReference>
<evidence type="ECO:0000259" key="1">
    <source>
        <dbReference type="Pfam" id="PF08421"/>
    </source>
</evidence>
<dbReference type="GO" id="GO:0008168">
    <property type="term" value="F:methyltransferase activity"/>
    <property type="evidence" value="ECO:0007669"/>
    <property type="project" value="UniProtKB-KW"/>
</dbReference>
<dbReference type="InterPro" id="IPR013691">
    <property type="entry name" value="MeTrfase_14"/>
</dbReference>
<accession>A0A328ABG3</accession>
<dbReference type="Pfam" id="PF13489">
    <property type="entry name" value="Methyltransf_23"/>
    <property type="match status" value="1"/>
</dbReference>
<dbReference type="PANTHER" id="PTHR43861">
    <property type="entry name" value="TRANS-ACONITATE 2-METHYLTRANSFERASE-RELATED"/>
    <property type="match status" value="1"/>
</dbReference>
<protein>
    <submittedName>
        <fullName evidence="3">SAM-dependent methyltransferase</fullName>
    </submittedName>
</protein>
<proteinExistence type="predicted"/>
<dbReference type="Gene3D" id="6.10.250.3100">
    <property type="match status" value="1"/>
</dbReference>
<dbReference type="OrthoDB" id="9815644at2"/>
<dbReference type="InterPro" id="IPR013630">
    <property type="entry name" value="Methyltransf_Zn-bd_dom_put"/>
</dbReference>
<dbReference type="InterPro" id="IPR038576">
    <property type="entry name" value="Methyltransf_Zn-bd_dom_put_sf"/>
</dbReference>
<sequence>MTSQLLCRFCKTPLSHTLVDLGDQPLANSYLTADQLAAGTEAAYPLHARVCHACFLVQVEDVVPADAIFDAEYAYFSSYSASWVEHARRYAVAMIDRFQLGPDSLVVEVASNDGYLLQHFLARDVPVLGVEPTANTAEAARAKGIPTEVLFFGAETGRVLAARGVRADLMAANNVLAHVPDIGDFVAGFGEVLKAEGVLTFEFPHLLNLIEKVQFDTIYHEHFSYLSLLAVEQVLRANGLRPFDVELLPTHGGSLRLFVCHAGSGRAETEALKALREAEHAAGLDRIETYDGFTPRVQAVRASFRAFIERARAEGKLIAAYGAAAKGNTFLNYCGATAADIACAFDANPAKQGRFLPGSHIPIASPAKVAEVKPDYVLILPWNLKDEIIGQLAFIRDWGGRFVIASPETKVLD</sequence>
<dbReference type="EMBL" id="QFYQ01000002">
    <property type="protein sequence ID" value="RAK51929.1"/>
    <property type="molecule type" value="Genomic_DNA"/>
</dbReference>
<dbReference type="Gene3D" id="3.40.50.720">
    <property type="entry name" value="NAD(P)-binding Rossmann-like Domain"/>
    <property type="match status" value="1"/>
</dbReference>
<evidence type="ECO:0000313" key="3">
    <source>
        <dbReference type="EMBL" id="RAK51929.1"/>
    </source>
</evidence>
<gene>
    <name evidence="3" type="ORF">DJ017_19145</name>
</gene>
<dbReference type="Proteomes" id="UP000249254">
    <property type="component" value="Unassembled WGS sequence"/>
</dbReference>
<dbReference type="Pfam" id="PF08421">
    <property type="entry name" value="Methyltransf_13"/>
    <property type="match status" value="1"/>
</dbReference>
<evidence type="ECO:0000313" key="4">
    <source>
        <dbReference type="Proteomes" id="UP000249254"/>
    </source>
</evidence>
<dbReference type="SUPFAM" id="SSF53335">
    <property type="entry name" value="S-adenosyl-L-methionine-dependent methyltransferases"/>
    <property type="match status" value="1"/>
</dbReference>
<dbReference type="AlphaFoldDB" id="A0A328ABG3"/>
<keyword evidence="3" id="KW-0489">Methyltransferase</keyword>
<name>A0A328ABG3_9CAUL</name>